<dbReference type="Gene3D" id="3.40.50.1820">
    <property type="entry name" value="alpha/beta hydrolase"/>
    <property type="match status" value="2"/>
</dbReference>
<feature type="domain" description="AB hydrolase-1" evidence="3">
    <location>
        <begin position="32"/>
        <end position="136"/>
    </location>
</feature>
<dbReference type="EMBL" id="QLSV01000004">
    <property type="protein sequence ID" value="RAR49005.1"/>
    <property type="molecule type" value="Genomic_DNA"/>
</dbReference>
<accession>A0A328WUN4</accession>
<dbReference type="Pfam" id="PF00561">
    <property type="entry name" value="Abhydrolase_1"/>
    <property type="match status" value="1"/>
</dbReference>
<dbReference type="PANTHER" id="PTHR11005">
    <property type="entry name" value="LYSOSOMAL ACID LIPASE-RELATED"/>
    <property type="match status" value="1"/>
</dbReference>
<organism evidence="4 5">
    <name type="scientific">Flavobacterium lacus</name>
    <dbReference type="NCBI Taxonomy" id="1353778"/>
    <lineage>
        <taxon>Bacteria</taxon>
        <taxon>Pseudomonadati</taxon>
        <taxon>Bacteroidota</taxon>
        <taxon>Flavobacteriia</taxon>
        <taxon>Flavobacteriales</taxon>
        <taxon>Flavobacteriaceae</taxon>
        <taxon>Flavobacterium</taxon>
    </lineage>
</organism>
<dbReference type="SUPFAM" id="SSF53474">
    <property type="entry name" value="alpha/beta-Hydrolases"/>
    <property type="match status" value="1"/>
</dbReference>
<keyword evidence="4" id="KW-0378">Hydrolase</keyword>
<dbReference type="InterPro" id="IPR029058">
    <property type="entry name" value="AB_hydrolase_fold"/>
</dbReference>
<dbReference type="GO" id="GO:0016787">
    <property type="term" value="F:hydrolase activity"/>
    <property type="evidence" value="ECO:0007669"/>
    <property type="project" value="UniProtKB-KW"/>
</dbReference>
<dbReference type="InterPro" id="IPR000073">
    <property type="entry name" value="AB_hydrolase_1"/>
</dbReference>
<dbReference type="Proteomes" id="UP000249518">
    <property type="component" value="Unassembled WGS sequence"/>
</dbReference>
<sequence length="283" mass="32850">MKRINEPIELITPDKEKVVLWKIANLTNEKNVFLTHGTFSDKKTVIGLADFLVENGYNCWVLEWRSHGNSPKSTTQFDFETIALNDIYSSFDYLVHKLKITNLSCITHSGGGICLTMFLLQYTNFQQYVDSIVLFSCQAFSINYSKLNYTKLLTANFFSGLLGIVPGKRLKIGNHNETYFTMRQWFNWNLKSKFKGKDFDYLPKMKTLRMPIYSICSVNDKFISPPKACETFLDAFDNEKNVFECCSLLSGYLEDYNHSRIILSKNSRKEIYPKVLNWLISNE</sequence>
<name>A0A328WUN4_9FLAO</name>
<keyword evidence="1" id="KW-0442">Lipid degradation</keyword>
<keyword evidence="2" id="KW-0443">Lipid metabolism</keyword>
<dbReference type="GO" id="GO:0016042">
    <property type="term" value="P:lipid catabolic process"/>
    <property type="evidence" value="ECO:0007669"/>
    <property type="project" value="UniProtKB-KW"/>
</dbReference>
<gene>
    <name evidence="4" type="ORF">B0I10_104144</name>
</gene>
<evidence type="ECO:0000313" key="4">
    <source>
        <dbReference type="EMBL" id="RAR49005.1"/>
    </source>
</evidence>
<dbReference type="AlphaFoldDB" id="A0A328WUN4"/>
<evidence type="ECO:0000256" key="2">
    <source>
        <dbReference type="ARBA" id="ARBA00023098"/>
    </source>
</evidence>
<evidence type="ECO:0000256" key="1">
    <source>
        <dbReference type="ARBA" id="ARBA00022963"/>
    </source>
</evidence>
<proteinExistence type="predicted"/>
<reference evidence="4 5" key="1">
    <citation type="submission" date="2018-06" db="EMBL/GenBank/DDBJ databases">
        <title>Genomic Encyclopedia of Type Strains, Phase III (KMG-III): the genomes of soil and plant-associated and newly described type strains.</title>
        <authorList>
            <person name="Whitman W."/>
        </authorList>
    </citation>
    <scope>NUCLEOTIDE SEQUENCE [LARGE SCALE GENOMIC DNA]</scope>
    <source>
        <strain evidence="4 5">CGMCC 1.12504</strain>
    </source>
</reference>
<dbReference type="RefSeq" id="WP_112085459.1">
    <property type="nucleotide sequence ID" value="NZ_QLSV01000004.1"/>
</dbReference>
<evidence type="ECO:0000259" key="3">
    <source>
        <dbReference type="Pfam" id="PF00561"/>
    </source>
</evidence>
<protein>
    <submittedName>
        <fullName evidence="4">Alpha/beta hydrolase family protein</fullName>
    </submittedName>
</protein>
<evidence type="ECO:0000313" key="5">
    <source>
        <dbReference type="Proteomes" id="UP000249518"/>
    </source>
</evidence>
<dbReference type="OrthoDB" id="9780932at2"/>
<comment type="caution">
    <text evidence="4">The sequence shown here is derived from an EMBL/GenBank/DDBJ whole genome shotgun (WGS) entry which is preliminary data.</text>
</comment>
<keyword evidence="5" id="KW-1185">Reference proteome</keyword>